<proteinExistence type="predicted"/>
<keyword evidence="3" id="KW-1185">Reference proteome</keyword>
<evidence type="ECO:0000313" key="3">
    <source>
        <dbReference type="Proteomes" id="UP000003416"/>
    </source>
</evidence>
<evidence type="ECO:0000256" key="1">
    <source>
        <dbReference type="SAM" id="Phobius"/>
    </source>
</evidence>
<sequence>MLCDDRRKWILGYCLLKHFLIVPLYFCNGKPLQNITYFL</sequence>
<comment type="caution">
    <text evidence="2">The sequence shown here is derived from an EMBL/GenBank/DDBJ whole genome shotgun (WGS) entry which is preliminary data.</text>
</comment>
<reference evidence="2 3" key="1">
    <citation type="submission" date="2011-02" db="EMBL/GenBank/DDBJ databases">
        <authorList>
            <person name="Weinstock G."/>
            <person name="Sodergren E."/>
            <person name="Clifton S."/>
            <person name="Fulton L."/>
            <person name="Fulton B."/>
            <person name="Courtney L."/>
            <person name="Fronick C."/>
            <person name="Harrison M."/>
            <person name="Strong C."/>
            <person name="Farmer C."/>
            <person name="Delahaunty K."/>
            <person name="Markovic C."/>
            <person name="Hall O."/>
            <person name="Minx P."/>
            <person name="Tomlinson C."/>
            <person name="Mitreva M."/>
            <person name="Hou S."/>
            <person name="Chen J."/>
            <person name="Wollam A."/>
            <person name="Pepin K.H."/>
            <person name="Johnson M."/>
            <person name="Bhonagiri V."/>
            <person name="Zhang X."/>
            <person name="Suruliraj S."/>
            <person name="Warren W."/>
            <person name="Chinwalla A."/>
            <person name="Mardis E.R."/>
            <person name="Wilson R.K."/>
        </authorList>
    </citation>
    <scope>NUCLEOTIDE SEQUENCE [LARGE SCALE GENOMIC DNA]</scope>
    <source>
        <strain evidence="2 3">YIT 12057</strain>
    </source>
</reference>
<protein>
    <submittedName>
        <fullName evidence="2">Uncharacterized protein</fullName>
    </submittedName>
</protein>
<keyword evidence="1" id="KW-1133">Transmembrane helix</keyword>
<accession>F3PVW3</accession>
<dbReference type="EMBL" id="AFBN01000088">
    <property type="protein sequence ID" value="EGF52714.1"/>
    <property type="molecule type" value="Genomic_DNA"/>
</dbReference>
<name>F3PVW3_9BACE</name>
<keyword evidence="1" id="KW-0812">Transmembrane</keyword>
<dbReference type="STRING" id="763034.HMPREF9446_02892"/>
<keyword evidence="1" id="KW-0472">Membrane</keyword>
<dbReference type="Proteomes" id="UP000003416">
    <property type="component" value="Unassembled WGS sequence"/>
</dbReference>
<dbReference type="HOGENOM" id="CLU_3304705_0_0_10"/>
<organism evidence="2 3">
    <name type="scientific">Bacteroides fluxus YIT 12057</name>
    <dbReference type="NCBI Taxonomy" id="763034"/>
    <lineage>
        <taxon>Bacteria</taxon>
        <taxon>Pseudomonadati</taxon>
        <taxon>Bacteroidota</taxon>
        <taxon>Bacteroidia</taxon>
        <taxon>Bacteroidales</taxon>
        <taxon>Bacteroidaceae</taxon>
        <taxon>Bacteroides</taxon>
    </lineage>
</organism>
<evidence type="ECO:0000313" key="2">
    <source>
        <dbReference type="EMBL" id="EGF52714.1"/>
    </source>
</evidence>
<dbReference type="AlphaFoldDB" id="F3PVW3"/>
<feature type="transmembrane region" description="Helical" evidence="1">
    <location>
        <begin position="9"/>
        <end position="26"/>
    </location>
</feature>
<gene>
    <name evidence="2" type="ORF">HMPREF9446_02892</name>
</gene>